<feature type="region of interest" description="Disordered" evidence="1">
    <location>
        <begin position="399"/>
        <end position="418"/>
    </location>
</feature>
<dbReference type="SUPFAM" id="SSF102405">
    <property type="entry name" value="MCP/YpsA-like"/>
    <property type="match status" value="1"/>
</dbReference>
<dbReference type="Proteomes" id="UP001234178">
    <property type="component" value="Unassembled WGS sequence"/>
</dbReference>
<proteinExistence type="predicted"/>
<dbReference type="Gene3D" id="3.40.50.450">
    <property type="match status" value="1"/>
</dbReference>
<feature type="region of interest" description="Disordered" evidence="1">
    <location>
        <begin position="424"/>
        <end position="531"/>
    </location>
</feature>
<dbReference type="EMBL" id="JAOYFB010000041">
    <property type="protein sequence ID" value="KAK4045179.1"/>
    <property type="molecule type" value="Genomic_DNA"/>
</dbReference>
<feature type="chain" id="PRO_5045908360" description="Smf/DprA SLOG domain-containing protein" evidence="2">
    <location>
        <begin position="29"/>
        <end position="531"/>
    </location>
</feature>
<dbReference type="InterPro" id="IPR057666">
    <property type="entry name" value="DrpA_SLOG"/>
</dbReference>
<comment type="caution">
    <text evidence="4">The sequence shown here is derived from an EMBL/GenBank/DDBJ whole genome shotgun (WGS) entry which is preliminary data.</text>
</comment>
<evidence type="ECO:0000259" key="3">
    <source>
        <dbReference type="Pfam" id="PF02481"/>
    </source>
</evidence>
<keyword evidence="5" id="KW-1185">Reference proteome</keyword>
<feature type="compositionally biased region" description="Basic residues" evidence="1">
    <location>
        <begin position="504"/>
        <end position="517"/>
    </location>
</feature>
<feature type="domain" description="Smf/DprA SLOG" evidence="3">
    <location>
        <begin position="272"/>
        <end position="319"/>
    </location>
</feature>
<evidence type="ECO:0000313" key="5">
    <source>
        <dbReference type="Proteomes" id="UP001234178"/>
    </source>
</evidence>
<dbReference type="Pfam" id="PF02481">
    <property type="entry name" value="DNA_processg_A"/>
    <property type="match status" value="1"/>
</dbReference>
<sequence length="531" mass="54251">MNTHVSKPLLAVRLAPLALLAAVPVVGALLTTGCGSKTQQQPPQYVNAGGPTASATGPTAFCPPGATCEAAAPTATATATATATGSAAPAAAAYPTAAADLAAAKKNVGAGMTEAGGPYTYSLVEGGKNEFALTLNGTKCYSIVGVSAAGGVKDLDLVLSTTFPVILEAGRDGMTGGTAVIGKTTTPVCPIVAADVPYKVEVIAKKGPAPSRFRSSRRIADRRSISRNNARGLADRGDVYFIAVALPGRPRRLPILIDKEVEASLLPADAPPRIALVGSRASTPDAHRFTVARARAIAAAGGVVVSGGALGIDAAAHEGRSAPEGPPGRSSRAARPTPLPGRARIALRPGGCLAAGAHDFRRTERHRPPIAPFLPTERPPGRAFRCGCGRTGGDPLGRLKCGKMGHPVQGPPLGDRRAALGPRLRRQQRPPAHPSSPPALGDRPPLGERRPCSAGSPGIGRRFRAGRRESGPSPPSRAVYPRPKRSAGTKNDAPSEEPAAAPTRRARIARAASRKRAACSGGGRSRASARR</sequence>
<evidence type="ECO:0000256" key="2">
    <source>
        <dbReference type="SAM" id="SignalP"/>
    </source>
</evidence>
<feature type="signal peptide" evidence="2">
    <location>
        <begin position="1"/>
        <end position="28"/>
    </location>
</feature>
<reference evidence="4 5" key="1">
    <citation type="journal article" date="2023" name="Nucleic Acids Res.">
        <title>The hologenome of Daphnia magna reveals possible DNA methylation and microbiome-mediated evolution of the host genome.</title>
        <authorList>
            <person name="Chaturvedi A."/>
            <person name="Li X."/>
            <person name="Dhandapani V."/>
            <person name="Marshall H."/>
            <person name="Kissane S."/>
            <person name="Cuenca-Cambronero M."/>
            <person name="Asole G."/>
            <person name="Calvet F."/>
            <person name="Ruiz-Romero M."/>
            <person name="Marangio P."/>
            <person name="Guigo R."/>
            <person name="Rago D."/>
            <person name="Mirbahai L."/>
            <person name="Eastwood N."/>
            <person name="Colbourne J.K."/>
            <person name="Zhou J."/>
            <person name="Mallon E."/>
            <person name="Orsini L."/>
        </authorList>
    </citation>
    <scope>NUCLEOTIDE SEQUENCE [LARGE SCALE GENOMIC DNA]</scope>
    <source>
        <strain evidence="4">LRV0_1</strain>
    </source>
</reference>
<protein>
    <recommendedName>
        <fullName evidence="3">Smf/DprA SLOG domain-containing protein</fullName>
    </recommendedName>
</protein>
<feature type="region of interest" description="Disordered" evidence="1">
    <location>
        <begin position="317"/>
        <end position="344"/>
    </location>
</feature>
<evidence type="ECO:0000313" key="4">
    <source>
        <dbReference type="EMBL" id="KAK4045179.1"/>
    </source>
</evidence>
<evidence type="ECO:0000256" key="1">
    <source>
        <dbReference type="SAM" id="MobiDB-lite"/>
    </source>
</evidence>
<name>A0ABR0B9A7_9CRUS</name>
<feature type="region of interest" description="Disordered" evidence="1">
    <location>
        <begin position="361"/>
        <end position="386"/>
    </location>
</feature>
<organism evidence="4 5">
    <name type="scientific">Daphnia magna</name>
    <dbReference type="NCBI Taxonomy" id="35525"/>
    <lineage>
        <taxon>Eukaryota</taxon>
        <taxon>Metazoa</taxon>
        <taxon>Ecdysozoa</taxon>
        <taxon>Arthropoda</taxon>
        <taxon>Crustacea</taxon>
        <taxon>Branchiopoda</taxon>
        <taxon>Diplostraca</taxon>
        <taxon>Cladocera</taxon>
        <taxon>Anomopoda</taxon>
        <taxon>Daphniidae</taxon>
        <taxon>Daphnia</taxon>
    </lineage>
</organism>
<gene>
    <name evidence="4" type="ORF">OUZ56_032587</name>
</gene>
<keyword evidence="2" id="KW-0732">Signal</keyword>
<accession>A0ABR0B9A7</accession>
<dbReference type="PROSITE" id="PS51257">
    <property type="entry name" value="PROKAR_LIPOPROTEIN"/>
    <property type="match status" value="1"/>
</dbReference>